<organism evidence="2">
    <name type="scientific">Tanacetum cinerariifolium</name>
    <name type="common">Dalmatian daisy</name>
    <name type="synonym">Chrysanthemum cinerariifolium</name>
    <dbReference type="NCBI Taxonomy" id="118510"/>
    <lineage>
        <taxon>Eukaryota</taxon>
        <taxon>Viridiplantae</taxon>
        <taxon>Streptophyta</taxon>
        <taxon>Embryophyta</taxon>
        <taxon>Tracheophyta</taxon>
        <taxon>Spermatophyta</taxon>
        <taxon>Magnoliopsida</taxon>
        <taxon>eudicotyledons</taxon>
        <taxon>Gunneridae</taxon>
        <taxon>Pentapetalae</taxon>
        <taxon>asterids</taxon>
        <taxon>campanulids</taxon>
        <taxon>Asterales</taxon>
        <taxon>Asteraceae</taxon>
        <taxon>Asteroideae</taxon>
        <taxon>Anthemideae</taxon>
        <taxon>Anthemidinae</taxon>
        <taxon>Tanacetum</taxon>
    </lineage>
</organism>
<feature type="transmembrane region" description="Helical" evidence="1">
    <location>
        <begin position="15"/>
        <end position="33"/>
    </location>
</feature>
<gene>
    <name evidence="2" type="ORF">Tci_433874</name>
</gene>
<evidence type="ECO:0000256" key="1">
    <source>
        <dbReference type="SAM" id="Phobius"/>
    </source>
</evidence>
<protein>
    <submittedName>
        <fullName evidence="2">Uncharacterized protein</fullName>
    </submittedName>
</protein>
<keyword evidence="1" id="KW-0472">Membrane</keyword>
<dbReference type="AlphaFoldDB" id="A0A699HP48"/>
<dbReference type="EMBL" id="BKCJ010194100">
    <property type="protein sequence ID" value="GEY61900.1"/>
    <property type="molecule type" value="Genomic_DNA"/>
</dbReference>
<comment type="caution">
    <text evidence="2">The sequence shown here is derived from an EMBL/GenBank/DDBJ whole genome shotgun (WGS) entry which is preliminary data.</text>
</comment>
<keyword evidence="1" id="KW-1133">Transmembrane helix</keyword>
<sequence length="74" mass="8444">MYVSGRVDIFDMVDIYLFTLVALKMMVLKLGYIEHGVTALDSYLRAPRFRATLEEINDETAGSIATNRTEKCYC</sequence>
<evidence type="ECO:0000313" key="2">
    <source>
        <dbReference type="EMBL" id="GEY61900.1"/>
    </source>
</evidence>
<name>A0A699HP48_TANCI</name>
<accession>A0A699HP48</accession>
<keyword evidence="1" id="KW-0812">Transmembrane</keyword>
<reference evidence="2" key="1">
    <citation type="journal article" date="2019" name="Sci. Rep.">
        <title>Draft genome of Tanacetum cinerariifolium, the natural source of mosquito coil.</title>
        <authorList>
            <person name="Yamashiro T."/>
            <person name="Shiraishi A."/>
            <person name="Satake H."/>
            <person name="Nakayama K."/>
        </authorList>
    </citation>
    <scope>NUCLEOTIDE SEQUENCE</scope>
</reference>
<proteinExistence type="predicted"/>